<evidence type="ECO:0000313" key="8">
    <source>
        <dbReference type="Proteomes" id="UP000004699"/>
    </source>
</evidence>
<dbReference type="InterPro" id="IPR006935">
    <property type="entry name" value="Helicase/UvrB_N"/>
</dbReference>
<evidence type="ECO:0000259" key="5">
    <source>
        <dbReference type="PROSITE" id="PS51192"/>
    </source>
</evidence>
<evidence type="ECO:0000256" key="1">
    <source>
        <dbReference type="ARBA" id="ARBA00022741"/>
    </source>
</evidence>
<evidence type="ECO:0000313" key="7">
    <source>
        <dbReference type="EMBL" id="EED35747.1"/>
    </source>
</evidence>
<dbReference type="Pfam" id="PF04851">
    <property type="entry name" value="ResIII"/>
    <property type="match status" value="1"/>
</dbReference>
<name>B8KTC6_9GAMM</name>
<dbReference type="RefSeq" id="WP_009020493.1">
    <property type="nucleotide sequence ID" value="NZ_DS999411.1"/>
</dbReference>
<dbReference type="AlphaFoldDB" id="B8KTC6"/>
<dbReference type="PROSITE" id="PS51194">
    <property type="entry name" value="HELICASE_CTER"/>
    <property type="match status" value="1"/>
</dbReference>
<evidence type="ECO:0000256" key="2">
    <source>
        <dbReference type="ARBA" id="ARBA00022801"/>
    </source>
</evidence>
<feature type="domain" description="Helicase ATP-binding" evidence="5">
    <location>
        <begin position="116"/>
        <end position="288"/>
    </location>
</feature>
<keyword evidence="3" id="KW-0347">Helicase</keyword>
<dbReference type="SMART" id="SM00487">
    <property type="entry name" value="DEXDc"/>
    <property type="match status" value="1"/>
</dbReference>
<dbReference type="Gene3D" id="3.40.50.10810">
    <property type="entry name" value="Tandem AAA-ATPase domain"/>
    <property type="match status" value="1"/>
</dbReference>
<proteinExistence type="predicted"/>
<reference evidence="8" key="1">
    <citation type="journal article" date="2013" name="BMC Microbiol.">
        <title>Taxonomy and evolution of bacteriochlorophyll a-containing members of the OM60/NOR5 clade of marine gammaproteobacteria: description of Luminiphilus syltensis gen. nov., sp. nov., reclassification of Haliea rubra as Pseudohaliea rubra gen. nov., comb. nov., and emendation of Chromatocurvus halotolerans.</title>
        <authorList>
            <person name="Spring S."/>
            <person name="Riedel T."/>
            <person name="Sproer C."/>
            <person name="Yan S."/>
            <person name="Harder J."/>
            <person name="Fuchs B.M."/>
        </authorList>
    </citation>
    <scope>NUCLEOTIDE SEQUENCE [LARGE SCALE GENOMIC DNA]</scope>
    <source>
        <strain evidence="8">NOR51-B</strain>
    </source>
</reference>
<dbReference type="Pfam" id="PF13020">
    <property type="entry name" value="NOV_C"/>
    <property type="match status" value="1"/>
</dbReference>
<evidence type="ECO:0000259" key="6">
    <source>
        <dbReference type="PROSITE" id="PS51194"/>
    </source>
</evidence>
<dbReference type="GO" id="GO:0004386">
    <property type="term" value="F:helicase activity"/>
    <property type="evidence" value="ECO:0007669"/>
    <property type="project" value="UniProtKB-KW"/>
</dbReference>
<dbReference type="HOGENOM" id="CLU_009519_0_0_6"/>
<keyword evidence="4" id="KW-0067">ATP-binding</keyword>
<dbReference type="GO" id="GO:0005524">
    <property type="term" value="F:ATP binding"/>
    <property type="evidence" value="ECO:0007669"/>
    <property type="project" value="InterPro"/>
</dbReference>
<dbReference type="PROSITE" id="PS51192">
    <property type="entry name" value="HELICASE_ATP_BIND_1"/>
    <property type="match status" value="1"/>
</dbReference>
<keyword evidence="1" id="KW-0547">Nucleotide-binding</keyword>
<dbReference type="CDD" id="cd18793">
    <property type="entry name" value="SF2_C_SNF"/>
    <property type="match status" value="1"/>
</dbReference>
<accession>B8KTC6</accession>
<dbReference type="PANTHER" id="PTHR45766">
    <property type="entry name" value="DNA ANNEALING HELICASE AND ENDONUCLEASE ZRANB3 FAMILY MEMBER"/>
    <property type="match status" value="1"/>
</dbReference>
<feature type="domain" description="Helicase C-terminal" evidence="6">
    <location>
        <begin position="504"/>
        <end position="650"/>
    </location>
</feature>
<dbReference type="PANTHER" id="PTHR45766:SF6">
    <property type="entry name" value="SWI_SNF-RELATED MATRIX-ASSOCIATED ACTIN-DEPENDENT REGULATOR OF CHROMATIN SUBFAMILY A-LIKE PROTEIN 1"/>
    <property type="match status" value="1"/>
</dbReference>
<dbReference type="GO" id="GO:0016787">
    <property type="term" value="F:hydrolase activity"/>
    <property type="evidence" value="ECO:0007669"/>
    <property type="project" value="UniProtKB-KW"/>
</dbReference>
<dbReference type="InterPro" id="IPR014001">
    <property type="entry name" value="Helicase_ATP-bd"/>
</dbReference>
<evidence type="ECO:0000256" key="4">
    <source>
        <dbReference type="ARBA" id="ARBA00022840"/>
    </source>
</evidence>
<protein>
    <submittedName>
        <fullName evidence="7">Type III restriction enzyme, res subunit family</fullName>
    </submittedName>
</protein>
<dbReference type="SMART" id="SM00490">
    <property type="entry name" value="HELICc"/>
    <property type="match status" value="1"/>
</dbReference>
<dbReference type="Gene3D" id="3.40.50.300">
    <property type="entry name" value="P-loop containing nucleotide triphosphate hydrolases"/>
    <property type="match status" value="1"/>
</dbReference>
<dbReference type="InterPro" id="IPR027417">
    <property type="entry name" value="P-loop_NTPase"/>
</dbReference>
<sequence length="1184" mass="134581">MLKLEDVTKDAQVRGIQADEIVRVVQVEPVGNDALTVYYKDSQGRLNEQMLFRSDEARLELAQAGRPWAFDAPGEDFKLGLEAYRISQAALFDPMMAVHTSNVEPLPHQISAVYEAMLPRQPLRFVLADDPGAGKTIMAGLLIRELLLRADAKRILIVSPGGLTEQWQDELLEKFGVQFEIFSREKQEQCASGNYFDEQNQLLCRLDQLSRNEEYQEKLKNTEWDLIIVDEAHKLSANYFGNKVNKTKRFLLGELLGSITRHFLLMTATPHNGKEEDFQIWLSLLDGDRFYGKFREGAHKVDVSDMMRRMVKEELLKFDGTPLFPERRAYSANYELSDAEAALYAAVTDYVRNEMNRADNLDGKRRGTVGFALTQLQRRLASSPEAIYQSLKRRRKRLESRLDEMKLVARGHSVQKGVAETLGEYTVKRQIDLPDNFDELDEELSAEEYELYADQVVDQATAAETIPELEAEILILKDLEHQALGVVQSGNDKKWEELSHLLQDRPEMYTESGSRRKLIIFTEHKDTLNYLVGRIRGMLGNPEAVITIHGGVNRDDRRKAQEEFRNNRDVQVLVATDAAGEGVNLQNANLMVNYDLPWNPNRLEQRFGRIHRIGQTEVCHLWNLIASETREGEVFQRLFDKIEIEKQALGGKVFDILGEVFEGKSLKDLLVDAIRSSESDEARHAYQESFFGKALDTEHLKDILRRNALVEQHMSLEDLYAVKEEMEKAEARKLQPYFIRAFFTEAFQNLTGEMRPREAGRYEVRHVPASIRERDRIIGESRTPVLKKYERICFEKDLVRTQGKPMADLIHPGHPLMHATTDLILSAHRSKLKQGAVLVDPNDDGVEPRILFMVDHSVREASANGQHDKPRVASRHLQFVEIDQHGKAIHAGWAPHLDLQPIDDYDLKLVQDILNAPWISADLEGLALNHASQHLVPEHYQEVKARCEHQADKVLAAVNERLVKEINYWSDRYIKLSDDVAAGKQPRMQPEMARRRVDELTERLNQRKRELEAMKAVVSSTPVVIGGALVIPQGLLAQRKGETSFCADAEARARVEMVAMNAVMAVEQGFGFQVKDMSAEKCGWDVTARPPANTDGSIKPDRHIEVKGRAKGQSTITVSRNEIIYALNQTDKFLLAVVVVDGDSFEGPHYIRNPFSTEPEFGVASINYDLSDLLSKAVSPELTI</sequence>
<dbReference type="STRING" id="565045.NOR51B_1694"/>
<dbReference type="Proteomes" id="UP000004699">
    <property type="component" value="Unassembled WGS sequence"/>
</dbReference>
<dbReference type="InterPro" id="IPR049730">
    <property type="entry name" value="SNF2/RAD54-like_C"/>
</dbReference>
<dbReference type="InterPro" id="IPR057342">
    <property type="entry name" value="DEXDc_RapA"/>
</dbReference>
<dbReference type="Pfam" id="PF00271">
    <property type="entry name" value="Helicase_C"/>
    <property type="match status" value="1"/>
</dbReference>
<dbReference type="eggNOG" id="COG0553">
    <property type="taxonomic scope" value="Bacteria"/>
</dbReference>
<dbReference type="OrthoDB" id="9814088at2"/>
<dbReference type="CDD" id="cd18011">
    <property type="entry name" value="DEXDc_RapA"/>
    <property type="match status" value="1"/>
</dbReference>
<organism evidence="7 8">
    <name type="scientific">Luminiphilus syltensis NOR5-1B</name>
    <dbReference type="NCBI Taxonomy" id="565045"/>
    <lineage>
        <taxon>Bacteria</taxon>
        <taxon>Pseudomonadati</taxon>
        <taxon>Pseudomonadota</taxon>
        <taxon>Gammaproteobacteria</taxon>
        <taxon>Cellvibrionales</taxon>
        <taxon>Halieaceae</taxon>
        <taxon>Luminiphilus</taxon>
    </lineage>
</organism>
<dbReference type="InterPro" id="IPR001650">
    <property type="entry name" value="Helicase_C-like"/>
</dbReference>
<keyword evidence="2" id="KW-0378">Hydrolase</keyword>
<keyword evidence="8" id="KW-1185">Reference proteome</keyword>
<dbReference type="GO" id="GO:0003677">
    <property type="term" value="F:DNA binding"/>
    <property type="evidence" value="ECO:0007669"/>
    <property type="project" value="InterPro"/>
</dbReference>
<gene>
    <name evidence="7" type="ORF">NOR51B_1694</name>
</gene>
<dbReference type="SUPFAM" id="SSF52540">
    <property type="entry name" value="P-loop containing nucleoside triphosphate hydrolases"/>
    <property type="match status" value="2"/>
</dbReference>
<dbReference type="EMBL" id="DS999411">
    <property type="protein sequence ID" value="EED35747.1"/>
    <property type="molecule type" value="Genomic_DNA"/>
</dbReference>
<evidence type="ECO:0000256" key="3">
    <source>
        <dbReference type="ARBA" id="ARBA00022806"/>
    </source>
</evidence>
<dbReference type="InterPro" id="IPR038718">
    <property type="entry name" value="SNF2-like_sf"/>
</dbReference>
<dbReference type="InterPro" id="IPR024975">
    <property type="entry name" value="NOV_C"/>
</dbReference>